<accession>A0A917QBD9</accession>
<sequence length="320" mass="33348">MSRRPVLVLPDTSEDTLALLDASGAMARLEARGEVRVHLGRAPDAATFAARVADADGVMLAWDFPSEAFAAAPRLRRIAFCGSGASSYVDLALAAAHGVDVTTAPGYGDRAIAEHALGLALATLRAIPAADATLRAGGWEVAHQGRELSGATVGLVGWGGIAKAFARLLEGFEATILVHTRSRAPGEREGAVTFVSLDELVARADVVSLHLASTPETAGILDARLIAAMRPEAILVNTARGALVDEAALVAALEAGRIAGAGLDVFAHEPLAAASPLRRLPNVVLTPHVAYRTRQARTRLYDRVVESLVSFDGYLSDEAG</sequence>
<dbReference type="PANTHER" id="PTHR42789:SF1">
    <property type="entry name" value="D-ISOMER SPECIFIC 2-HYDROXYACID DEHYDROGENASE FAMILY PROTEIN (AFU_ORTHOLOGUE AFUA_6G10090)"/>
    <property type="match status" value="1"/>
</dbReference>
<dbReference type="GO" id="GO:0051287">
    <property type="term" value="F:NAD binding"/>
    <property type="evidence" value="ECO:0007669"/>
    <property type="project" value="InterPro"/>
</dbReference>
<comment type="similarity">
    <text evidence="1 4">Belongs to the D-isomer specific 2-hydroxyacid dehydrogenase family.</text>
</comment>
<dbReference type="Proteomes" id="UP000600449">
    <property type="component" value="Unassembled WGS sequence"/>
</dbReference>
<name>A0A917QBD9_9HYPH</name>
<dbReference type="SUPFAM" id="SSF51735">
    <property type="entry name" value="NAD(P)-binding Rossmann-fold domains"/>
    <property type="match status" value="1"/>
</dbReference>
<dbReference type="InterPro" id="IPR006140">
    <property type="entry name" value="D-isomer_DH_NAD-bd"/>
</dbReference>
<reference evidence="7 8" key="1">
    <citation type="journal article" date="2014" name="Int. J. Syst. Evol. Microbiol.">
        <title>Complete genome sequence of Corynebacterium casei LMG S-19264T (=DSM 44701T), isolated from a smear-ripened cheese.</title>
        <authorList>
            <consortium name="US DOE Joint Genome Institute (JGI-PGF)"/>
            <person name="Walter F."/>
            <person name="Albersmeier A."/>
            <person name="Kalinowski J."/>
            <person name="Ruckert C."/>
        </authorList>
    </citation>
    <scope>NUCLEOTIDE SEQUENCE [LARGE SCALE GENOMIC DNA]</scope>
    <source>
        <strain evidence="7 8">CGMCC 1.9161</strain>
    </source>
</reference>
<dbReference type="PANTHER" id="PTHR42789">
    <property type="entry name" value="D-ISOMER SPECIFIC 2-HYDROXYACID DEHYDROGENASE FAMILY PROTEIN (AFU_ORTHOLOGUE AFUA_6G10090)"/>
    <property type="match status" value="1"/>
</dbReference>
<evidence type="ECO:0000256" key="4">
    <source>
        <dbReference type="RuleBase" id="RU003719"/>
    </source>
</evidence>
<proteinExistence type="inferred from homology"/>
<evidence type="ECO:0000256" key="2">
    <source>
        <dbReference type="ARBA" id="ARBA00023002"/>
    </source>
</evidence>
<keyword evidence="3" id="KW-0520">NAD</keyword>
<dbReference type="FunFam" id="3.40.50.720:FF:000203">
    <property type="entry name" value="D-3-phosphoglycerate dehydrogenase (SerA)"/>
    <property type="match status" value="1"/>
</dbReference>
<keyword evidence="8" id="KW-1185">Reference proteome</keyword>
<dbReference type="AlphaFoldDB" id="A0A917QBD9"/>
<protein>
    <recommendedName>
        <fullName evidence="9">D-3-phosphoglycerate dehydrogenase</fullName>
    </recommendedName>
</protein>
<gene>
    <name evidence="7" type="ORF">GCM10011322_30000</name>
</gene>
<dbReference type="EMBL" id="BMMF01000008">
    <property type="protein sequence ID" value="GGK40848.1"/>
    <property type="molecule type" value="Genomic_DNA"/>
</dbReference>
<evidence type="ECO:0000259" key="6">
    <source>
        <dbReference type="Pfam" id="PF02826"/>
    </source>
</evidence>
<keyword evidence="2 4" id="KW-0560">Oxidoreductase</keyword>
<dbReference type="RefSeq" id="WP_188914031.1">
    <property type="nucleotide sequence ID" value="NZ_BMMF01000008.1"/>
</dbReference>
<feature type="domain" description="D-isomer specific 2-hydroxyacid dehydrogenase NAD-binding" evidence="6">
    <location>
        <begin position="117"/>
        <end position="290"/>
    </location>
</feature>
<dbReference type="Pfam" id="PF02826">
    <property type="entry name" value="2-Hacid_dh_C"/>
    <property type="match status" value="1"/>
</dbReference>
<dbReference type="InterPro" id="IPR036291">
    <property type="entry name" value="NAD(P)-bd_dom_sf"/>
</dbReference>
<evidence type="ECO:0000313" key="7">
    <source>
        <dbReference type="EMBL" id="GGK40848.1"/>
    </source>
</evidence>
<evidence type="ECO:0000259" key="5">
    <source>
        <dbReference type="Pfam" id="PF00389"/>
    </source>
</evidence>
<dbReference type="InterPro" id="IPR050857">
    <property type="entry name" value="D-2-hydroxyacid_DH"/>
</dbReference>
<organism evidence="7 8">
    <name type="scientific">Salinarimonas ramus</name>
    <dbReference type="NCBI Taxonomy" id="690164"/>
    <lineage>
        <taxon>Bacteria</taxon>
        <taxon>Pseudomonadati</taxon>
        <taxon>Pseudomonadota</taxon>
        <taxon>Alphaproteobacteria</taxon>
        <taxon>Hyphomicrobiales</taxon>
        <taxon>Salinarimonadaceae</taxon>
        <taxon>Salinarimonas</taxon>
    </lineage>
</organism>
<dbReference type="InterPro" id="IPR006139">
    <property type="entry name" value="D-isomer_2_OHA_DH_cat_dom"/>
</dbReference>
<comment type="caution">
    <text evidence="7">The sequence shown here is derived from an EMBL/GenBank/DDBJ whole genome shotgun (WGS) entry which is preliminary data.</text>
</comment>
<evidence type="ECO:0000256" key="1">
    <source>
        <dbReference type="ARBA" id="ARBA00005854"/>
    </source>
</evidence>
<dbReference type="Gene3D" id="3.40.50.720">
    <property type="entry name" value="NAD(P)-binding Rossmann-like Domain"/>
    <property type="match status" value="2"/>
</dbReference>
<evidence type="ECO:0000256" key="3">
    <source>
        <dbReference type="ARBA" id="ARBA00023027"/>
    </source>
</evidence>
<dbReference type="GO" id="GO:0016616">
    <property type="term" value="F:oxidoreductase activity, acting on the CH-OH group of donors, NAD or NADP as acceptor"/>
    <property type="evidence" value="ECO:0007669"/>
    <property type="project" value="InterPro"/>
</dbReference>
<dbReference type="Pfam" id="PF00389">
    <property type="entry name" value="2-Hacid_dh"/>
    <property type="match status" value="1"/>
</dbReference>
<evidence type="ECO:0008006" key="9">
    <source>
        <dbReference type="Google" id="ProtNLM"/>
    </source>
</evidence>
<dbReference type="SUPFAM" id="SSF52283">
    <property type="entry name" value="Formate/glycerate dehydrogenase catalytic domain-like"/>
    <property type="match status" value="1"/>
</dbReference>
<evidence type="ECO:0000313" key="8">
    <source>
        <dbReference type="Proteomes" id="UP000600449"/>
    </source>
</evidence>
<feature type="domain" description="D-isomer specific 2-hydroxyacid dehydrogenase catalytic" evidence="5">
    <location>
        <begin position="23"/>
        <end position="311"/>
    </location>
</feature>